<evidence type="ECO:0000313" key="3">
    <source>
        <dbReference type="Proteomes" id="UP001141806"/>
    </source>
</evidence>
<protein>
    <submittedName>
        <fullName evidence="2">Uncharacterized protein</fullName>
    </submittedName>
</protein>
<feature type="region of interest" description="Disordered" evidence="1">
    <location>
        <begin position="12"/>
        <end position="31"/>
    </location>
</feature>
<organism evidence="2 3">
    <name type="scientific">Protea cynaroides</name>
    <dbReference type="NCBI Taxonomy" id="273540"/>
    <lineage>
        <taxon>Eukaryota</taxon>
        <taxon>Viridiplantae</taxon>
        <taxon>Streptophyta</taxon>
        <taxon>Embryophyta</taxon>
        <taxon>Tracheophyta</taxon>
        <taxon>Spermatophyta</taxon>
        <taxon>Magnoliopsida</taxon>
        <taxon>Proteales</taxon>
        <taxon>Proteaceae</taxon>
        <taxon>Protea</taxon>
    </lineage>
</organism>
<evidence type="ECO:0000313" key="2">
    <source>
        <dbReference type="EMBL" id="KAJ4957068.1"/>
    </source>
</evidence>
<sequence>MVMNELLRKLNKRDEMTHTRSRKNHNVRNGEEEAGLGGLVEKIGTCLRRSRVGVLSRPFPPALPPIVKDNAHTIKWGNGELIVCGAYGRVYMGMNLDFGEVLAVKQVIFYV</sequence>
<reference evidence="2" key="1">
    <citation type="journal article" date="2023" name="Plant J.">
        <title>The genome of the king protea, Protea cynaroides.</title>
        <authorList>
            <person name="Chang J."/>
            <person name="Duong T.A."/>
            <person name="Schoeman C."/>
            <person name="Ma X."/>
            <person name="Roodt D."/>
            <person name="Barker N."/>
            <person name="Li Z."/>
            <person name="Van de Peer Y."/>
            <person name="Mizrachi E."/>
        </authorList>
    </citation>
    <scope>NUCLEOTIDE SEQUENCE</scope>
    <source>
        <tissue evidence="2">Young leaves</tissue>
    </source>
</reference>
<dbReference type="AlphaFoldDB" id="A0A9Q0H2H3"/>
<evidence type="ECO:0000256" key="1">
    <source>
        <dbReference type="SAM" id="MobiDB-lite"/>
    </source>
</evidence>
<dbReference type="OrthoDB" id="266718at2759"/>
<proteinExistence type="predicted"/>
<dbReference type="EMBL" id="JAMYWD010000011">
    <property type="protein sequence ID" value="KAJ4957068.1"/>
    <property type="molecule type" value="Genomic_DNA"/>
</dbReference>
<dbReference type="Proteomes" id="UP001141806">
    <property type="component" value="Unassembled WGS sequence"/>
</dbReference>
<name>A0A9Q0H2H3_9MAGN</name>
<keyword evidence="3" id="KW-1185">Reference proteome</keyword>
<comment type="caution">
    <text evidence="2">The sequence shown here is derived from an EMBL/GenBank/DDBJ whole genome shotgun (WGS) entry which is preliminary data.</text>
</comment>
<gene>
    <name evidence="2" type="ORF">NE237_013851</name>
</gene>
<accession>A0A9Q0H2H3</accession>